<protein>
    <submittedName>
        <fullName evidence="5">Histidinol-phosphate aminotransferase</fullName>
        <ecNumber evidence="5">2.6.1.9</ecNumber>
    </submittedName>
</protein>
<gene>
    <name evidence="5" type="primary">hisC_55</name>
    <name evidence="5" type="ORF">SDC9_150016</name>
</gene>
<dbReference type="Gene3D" id="3.90.1150.10">
    <property type="entry name" value="Aspartate Aminotransferase, domain 1"/>
    <property type="match status" value="1"/>
</dbReference>
<dbReference type="AlphaFoldDB" id="A0A645ENT6"/>
<dbReference type="InterPro" id="IPR015424">
    <property type="entry name" value="PyrdxlP-dep_Trfase"/>
</dbReference>
<dbReference type="SUPFAM" id="SSF53383">
    <property type="entry name" value="PLP-dependent transferases"/>
    <property type="match status" value="1"/>
</dbReference>
<dbReference type="InterPro" id="IPR004839">
    <property type="entry name" value="Aminotransferase_I/II_large"/>
</dbReference>
<dbReference type="InterPro" id="IPR015422">
    <property type="entry name" value="PyrdxlP-dep_Trfase_small"/>
</dbReference>
<keyword evidence="2 5" id="KW-0808">Transferase</keyword>
<dbReference type="Pfam" id="PF00155">
    <property type="entry name" value="Aminotran_1_2"/>
    <property type="match status" value="1"/>
</dbReference>
<dbReference type="GO" id="GO:0004400">
    <property type="term" value="F:histidinol-phosphate transaminase activity"/>
    <property type="evidence" value="ECO:0007669"/>
    <property type="project" value="UniProtKB-EC"/>
</dbReference>
<dbReference type="InterPro" id="IPR050106">
    <property type="entry name" value="HistidinolP_aminotransfase"/>
</dbReference>
<dbReference type="GO" id="GO:0030170">
    <property type="term" value="F:pyridoxal phosphate binding"/>
    <property type="evidence" value="ECO:0007669"/>
    <property type="project" value="InterPro"/>
</dbReference>
<proteinExistence type="predicted"/>
<reference evidence="5" key="1">
    <citation type="submission" date="2019-08" db="EMBL/GenBank/DDBJ databases">
        <authorList>
            <person name="Kucharzyk K."/>
            <person name="Murdoch R.W."/>
            <person name="Higgins S."/>
            <person name="Loffler F."/>
        </authorList>
    </citation>
    <scope>NUCLEOTIDE SEQUENCE</scope>
</reference>
<evidence type="ECO:0000256" key="3">
    <source>
        <dbReference type="ARBA" id="ARBA00022898"/>
    </source>
</evidence>
<name>A0A645ENT6_9ZZZZ</name>
<feature type="domain" description="Aminotransferase class I/classII large" evidence="4">
    <location>
        <begin position="2"/>
        <end position="122"/>
    </location>
</feature>
<dbReference type="PANTHER" id="PTHR43643:SF3">
    <property type="entry name" value="HISTIDINOL-PHOSPHATE AMINOTRANSFERASE"/>
    <property type="match status" value="1"/>
</dbReference>
<organism evidence="5">
    <name type="scientific">bioreactor metagenome</name>
    <dbReference type="NCBI Taxonomy" id="1076179"/>
    <lineage>
        <taxon>unclassified sequences</taxon>
        <taxon>metagenomes</taxon>
        <taxon>ecological metagenomes</taxon>
    </lineage>
</organism>
<dbReference type="EMBL" id="VSSQ01048754">
    <property type="protein sequence ID" value="MPN02799.1"/>
    <property type="molecule type" value="Genomic_DNA"/>
</dbReference>
<dbReference type="PANTHER" id="PTHR43643">
    <property type="entry name" value="HISTIDINOL-PHOSPHATE AMINOTRANSFERASE 2"/>
    <property type="match status" value="1"/>
</dbReference>
<evidence type="ECO:0000256" key="1">
    <source>
        <dbReference type="ARBA" id="ARBA00022576"/>
    </source>
</evidence>
<evidence type="ECO:0000256" key="2">
    <source>
        <dbReference type="ARBA" id="ARBA00022679"/>
    </source>
</evidence>
<accession>A0A645ENT6</accession>
<evidence type="ECO:0000259" key="4">
    <source>
        <dbReference type="Pfam" id="PF00155"/>
    </source>
</evidence>
<comment type="caution">
    <text evidence="5">The sequence shown here is derived from an EMBL/GenBank/DDBJ whole genome shotgun (WGS) entry which is preliminary data.</text>
</comment>
<sequence length="128" mass="14270">MAHPEIIAGLNKLKDSYNLDMLTQTLARAAVRDTGYLAVTAAKIRESREFLSAELRHLGFHVVPSQANFIFAAVPDGDGARAFHFLRERALIVRYFPGPVTGAYLRITVGTPEQNRRLLAALREYTQS</sequence>
<keyword evidence="3" id="KW-0663">Pyridoxal phosphate</keyword>
<dbReference type="EC" id="2.6.1.9" evidence="5"/>
<keyword evidence="1 5" id="KW-0032">Aminotransferase</keyword>
<evidence type="ECO:0000313" key="5">
    <source>
        <dbReference type="EMBL" id="MPN02799.1"/>
    </source>
</evidence>